<evidence type="ECO:0008006" key="3">
    <source>
        <dbReference type="Google" id="ProtNLM"/>
    </source>
</evidence>
<dbReference type="Proteomes" id="UP001333710">
    <property type="component" value="Chromosome"/>
</dbReference>
<reference evidence="1" key="1">
    <citation type="submission" date="2023-01" db="EMBL/GenBank/DDBJ databases">
        <title>Complete genome sequence of Planctobacterium marinum strain Dej080120_11.</title>
        <authorList>
            <person name="Ueki S."/>
            <person name="Maruyama F."/>
        </authorList>
    </citation>
    <scope>NUCLEOTIDE SEQUENCE</scope>
    <source>
        <strain evidence="1">Dej080120_11</strain>
    </source>
</reference>
<dbReference type="InterPro" id="IPR021393">
    <property type="entry name" value="DUF3034"/>
</dbReference>
<evidence type="ECO:0000313" key="1">
    <source>
        <dbReference type="EMBL" id="BDX07050.1"/>
    </source>
</evidence>
<sequence length="247" mass="26895">MLEGSGGGGIVPWATLAGYDSRDQVAATAFYTRVNVDDFQLDVLGASLSFYDRIEISIAQHKFDVEPLGAEIKQNIYGLKYRIYGDVVYSDWPQVSVGLQHKVLDDGAIAAAVGADNADSGTDFYIAATKVHLGGFFGYNTVWNTTLRATKANQTGLLGFGQVDDDDYEVMFEGSLGVLLSRHFAVGIEYRQKPDNLGLGEDDWKDVFIAWIPSKDVNVTLAYAKLGSIAGVQDQNGLYLSISGQIW</sequence>
<dbReference type="AlphaFoldDB" id="A0AA48I6X1"/>
<dbReference type="Pfam" id="PF11231">
    <property type="entry name" value="DUF3034"/>
    <property type="match status" value="1"/>
</dbReference>
<keyword evidence="2" id="KW-1185">Reference proteome</keyword>
<evidence type="ECO:0000313" key="2">
    <source>
        <dbReference type="Proteomes" id="UP001333710"/>
    </source>
</evidence>
<proteinExistence type="predicted"/>
<gene>
    <name evidence="1" type="ORF">MACH26_25710</name>
</gene>
<name>A0AA48I6X1_9ALTE</name>
<dbReference type="EMBL" id="AP027272">
    <property type="protein sequence ID" value="BDX07050.1"/>
    <property type="molecule type" value="Genomic_DNA"/>
</dbReference>
<protein>
    <recommendedName>
        <fullName evidence="3">DUF3034 family protein</fullName>
    </recommendedName>
</protein>
<organism evidence="1 2">
    <name type="scientific">Planctobacterium marinum</name>
    <dbReference type="NCBI Taxonomy" id="1631968"/>
    <lineage>
        <taxon>Bacteria</taxon>
        <taxon>Pseudomonadati</taxon>
        <taxon>Pseudomonadota</taxon>
        <taxon>Gammaproteobacteria</taxon>
        <taxon>Alteromonadales</taxon>
        <taxon>Alteromonadaceae</taxon>
        <taxon>Planctobacterium</taxon>
    </lineage>
</organism>
<dbReference type="KEGG" id="pmaw:MACH26_25710"/>
<accession>A0AA48I6X1</accession>